<evidence type="ECO:0000313" key="1">
    <source>
        <dbReference type="EMBL" id="RYQ21778.1"/>
    </source>
</evidence>
<accession>A0A4Q5AAB9</accession>
<organism evidence="1 2">
    <name type="scientific">Bifidobacterium pseudolongum subsp. pseudolongum</name>
    <dbReference type="NCBI Taxonomy" id="31954"/>
    <lineage>
        <taxon>Bacteria</taxon>
        <taxon>Bacillati</taxon>
        <taxon>Actinomycetota</taxon>
        <taxon>Actinomycetes</taxon>
        <taxon>Bifidobacteriales</taxon>
        <taxon>Bifidobacteriaceae</taxon>
        <taxon>Bifidobacterium</taxon>
    </lineage>
</organism>
<dbReference type="EMBL" id="RYUN01000006">
    <property type="protein sequence ID" value="RYQ21778.1"/>
    <property type="molecule type" value="Genomic_DNA"/>
</dbReference>
<evidence type="ECO:0000313" key="2">
    <source>
        <dbReference type="Proteomes" id="UP000294221"/>
    </source>
</evidence>
<gene>
    <name evidence="1" type="ORF">PG2054B_0260</name>
</gene>
<name>A0A4Q5AAB9_9BIFI</name>
<dbReference type="Proteomes" id="UP000294221">
    <property type="component" value="Unassembled WGS sequence"/>
</dbReference>
<proteinExistence type="predicted"/>
<comment type="caution">
    <text evidence="1">The sequence shown here is derived from an EMBL/GenBank/DDBJ whole genome shotgun (WGS) entry which is preliminary data.</text>
</comment>
<sequence>MTEFLCVEIVFPFGLISVRTMSSFLGSPSYFQLDNVSLLGMENLIVPLFDVSYVAHVAGSPESVVQLDSCAIVNTCHCSPAS</sequence>
<dbReference type="AlphaFoldDB" id="A0A4Q5AAB9"/>
<reference evidence="1 2" key="1">
    <citation type="submission" date="2018-12" db="EMBL/GenBank/DDBJ databases">
        <title>Unveiling genomic diversity among members of the Bifidobacterium pseudolongum species, a widely distributed gut commensal of the animal kingdom.</title>
        <authorList>
            <person name="Lugli G.A."/>
            <person name="Duranti S."/>
            <person name="Albert K."/>
            <person name="Mancabelli L."/>
            <person name="Napoli S."/>
            <person name="Viappiani A."/>
            <person name="Anzalone R."/>
            <person name="Longhi G."/>
            <person name="Milani C."/>
            <person name="Turroni F."/>
            <person name="Alessandri G."/>
            <person name="Sela D.A."/>
            <person name="Van Sinderen D."/>
            <person name="Ventura M."/>
        </authorList>
    </citation>
    <scope>NUCLEOTIDE SEQUENCE [LARGE SCALE GENOMIC DNA]</scope>
    <source>
        <strain evidence="1 2">2054B</strain>
    </source>
</reference>
<protein>
    <submittedName>
        <fullName evidence="1">Uncharacterized protein</fullName>
    </submittedName>
</protein>